<sequence length="202" mass="21681">MAELRGVRDDPRDTSRARPEARDGTRTARVEATDEGGARDAGEARESPRDVAARRHGIMGGMRAVVQRVDGASVVVEGETVGEITGEGLCVLIGVTHEDTKEKAAQLARKLWSIRMLTDERSCSDVDAPLLVISQFTLYGDARKGRRPTWNAAAPGDVAEPLVDEVVAQLRALGATVATGRFGAQMRVSLTNDGPFTVLLEM</sequence>
<comment type="catalytic activity">
    <reaction evidence="2">
        <text>a D-aminoacyl-tRNA + H2O = a tRNA + a D-alpha-amino acid + H(+)</text>
        <dbReference type="Rhea" id="RHEA:13953"/>
        <dbReference type="Rhea" id="RHEA-COMP:10123"/>
        <dbReference type="Rhea" id="RHEA-COMP:10124"/>
        <dbReference type="ChEBI" id="CHEBI:15377"/>
        <dbReference type="ChEBI" id="CHEBI:15378"/>
        <dbReference type="ChEBI" id="CHEBI:59871"/>
        <dbReference type="ChEBI" id="CHEBI:78442"/>
        <dbReference type="ChEBI" id="CHEBI:79333"/>
        <dbReference type="EC" id="3.1.1.96"/>
    </reaction>
</comment>
<protein>
    <recommendedName>
        <fullName evidence="2">D-aminoacyl-tRNA deacylase</fullName>
        <shortName evidence="2">DTD</shortName>
        <ecNumber evidence="2">3.1.1.96</ecNumber>
    </recommendedName>
    <alternativeName>
        <fullName evidence="2">Gly-tRNA(Ala) deacylase</fullName>
        <ecNumber evidence="2">3.1.1.-</ecNumber>
    </alternativeName>
</protein>
<keyword evidence="2" id="KW-0820">tRNA-binding</keyword>
<comment type="catalytic activity">
    <reaction evidence="2">
        <text>glycyl-tRNA(Ala) + H2O = tRNA(Ala) + glycine + H(+)</text>
        <dbReference type="Rhea" id="RHEA:53744"/>
        <dbReference type="Rhea" id="RHEA-COMP:9657"/>
        <dbReference type="Rhea" id="RHEA-COMP:13640"/>
        <dbReference type="ChEBI" id="CHEBI:15377"/>
        <dbReference type="ChEBI" id="CHEBI:15378"/>
        <dbReference type="ChEBI" id="CHEBI:57305"/>
        <dbReference type="ChEBI" id="CHEBI:78442"/>
        <dbReference type="ChEBI" id="CHEBI:78522"/>
    </reaction>
</comment>
<evidence type="ECO:0000256" key="2">
    <source>
        <dbReference type="HAMAP-Rule" id="MF_00518"/>
    </source>
</evidence>
<dbReference type="HAMAP" id="MF_00518">
    <property type="entry name" value="Deacylase_Dtd"/>
    <property type="match status" value="1"/>
</dbReference>
<accession>A0ABP9IS74</accession>
<dbReference type="NCBIfam" id="TIGR00256">
    <property type="entry name" value="D-aminoacyl-tRNA deacylase"/>
    <property type="match status" value="1"/>
</dbReference>
<comment type="function">
    <text evidence="2">An aminoacyl-tRNA editing enzyme that deacylates mischarged D-aminoacyl-tRNAs. Also deacylates mischarged glycyl-tRNA(Ala), protecting cells against glycine mischarging by AlaRS. Acts via tRNA-based rather than protein-based catalysis; rejects L-amino acids rather than detecting D-amino acids in the active site. By recycling D-aminoacyl-tRNA to D-amino acids and free tRNA molecules, this enzyme counteracts the toxicity associated with the formation of D-aminoacyl-tRNA entities in vivo and helps enforce protein L-homochirality.</text>
</comment>
<comment type="similarity">
    <text evidence="1 2">Belongs to the DTD family.</text>
</comment>
<feature type="region of interest" description="Disordered" evidence="3">
    <location>
        <begin position="1"/>
        <end position="51"/>
    </location>
</feature>
<dbReference type="SUPFAM" id="SSF69500">
    <property type="entry name" value="DTD-like"/>
    <property type="match status" value="1"/>
</dbReference>
<keyword evidence="2" id="KW-0963">Cytoplasm</keyword>
<evidence type="ECO:0000313" key="4">
    <source>
        <dbReference type="EMBL" id="GAA5008305.1"/>
    </source>
</evidence>
<keyword evidence="5" id="KW-1185">Reference proteome</keyword>
<dbReference type="PANTHER" id="PTHR10472:SF5">
    <property type="entry name" value="D-AMINOACYL-TRNA DEACYLASE 1"/>
    <property type="match status" value="1"/>
</dbReference>
<name>A0ABP9IS74_9ACTN</name>
<gene>
    <name evidence="2" type="primary">dtd</name>
    <name evidence="4" type="ORF">GCM10023335_26930</name>
</gene>
<dbReference type="Gene3D" id="3.50.80.10">
    <property type="entry name" value="D-tyrosyl-tRNA(Tyr) deacylase"/>
    <property type="match status" value="1"/>
</dbReference>
<dbReference type="PANTHER" id="PTHR10472">
    <property type="entry name" value="D-TYROSYL-TRNA TYR DEACYLASE"/>
    <property type="match status" value="1"/>
</dbReference>
<dbReference type="Proteomes" id="UP001501759">
    <property type="component" value="Unassembled WGS sequence"/>
</dbReference>
<comment type="caution">
    <text evidence="4">The sequence shown here is derived from an EMBL/GenBank/DDBJ whole genome shotgun (WGS) entry which is preliminary data.</text>
</comment>
<dbReference type="EC" id="3.1.1.-" evidence="2"/>
<keyword evidence="2" id="KW-0694">RNA-binding</keyword>
<organism evidence="4 5">
    <name type="scientific">Streptomyces siamensis</name>
    <dbReference type="NCBI Taxonomy" id="1274986"/>
    <lineage>
        <taxon>Bacteria</taxon>
        <taxon>Bacillati</taxon>
        <taxon>Actinomycetota</taxon>
        <taxon>Actinomycetes</taxon>
        <taxon>Kitasatosporales</taxon>
        <taxon>Streptomycetaceae</taxon>
        <taxon>Streptomyces</taxon>
    </lineage>
</organism>
<evidence type="ECO:0000256" key="1">
    <source>
        <dbReference type="ARBA" id="ARBA00009673"/>
    </source>
</evidence>
<feature type="short sequence motif" description="Gly-cisPro motif, important for rejection of L-amino acids" evidence="2">
    <location>
        <begin position="194"/>
        <end position="195"/>
    </location>
</feature>
<dbReference type="EMBL" id="BAABKB010000005">
    <property type="protein sequence ID" value="GAA5008305.1"/>
    <property type="molecule type" value="Genomic_DNA"/>
</dbReference>
<dbReference type="CDD" id="cd00563">
    <property type="entry name" value="Dtyr_deacylase"/>
    <property type="match status" value="1"/>
</dbReference>
<dbReference type="EC" id="3.1.1.96" evidence="2"/>
<evidence type="ECO:0000313" key="5">
    <source>
        <dbReference type="Proteomes" id="UP001501759"/>
    </source>
</evidence>
<comment type="domain">
    <text evidence="2">A Gly-cisPro motif from one monomer fits into the active site of the other monomer to allow specific chiral rejection of L-amino acids.</text>
</comment>
<dbReference type="Pfam" id="PF02580">
    <property type="entry name" value="Tyr_Deacylase"/>
    <property type="match status" value="1"/>
</dbReference>
<proteinExistence type="inferred from homology"/>
<comment type="subunit">
    <text evidence="2">Homodimer.</text>
</comment>
<comment type="subcellular location">
    <subcellularLocation>
        <location evidence="2">Cytoplasm</location>
    </subcellularLocation>
</comment>
<keyword evidence="2" id="KW-0378">Hydrolase</keyword>
<dbReference type="InterPro" id="IPR023509">
    <property type="entry name" value="DTD-like_sf"/>
</dbReference>
<reference evidence="5" key="1">
    <citation type="journal article" date="2019" name="Int. J. Syst. Evol. Microbiol.">
        <title>The Global Catalogue of Microorganisms (GCM) 10K type strain sequencing project: providing services to taxonomists for standard genome sequencing and annotation.</title>
        <authorList>
            <consortium name="The Broad Institute Genomics Platform"/>
            <consortium name="The Broad Institute Genome Sequencing Center for Infectious Disease"/>
            <person name="Wu L."/>
            <person name="Ma J."/>
        </authorList>
    </citation>
    <scope>NUCLEOTIDE SEQUENCE [LARGE SCALE GENOMIC DNA]</scope>
    <source>
        <strain evidence="5">JCM 18409</strain>
    </source>
</reference>
<dbReference type="InterPro" id="IPR003732">
    <property type="entry name" value="Daa-tRNA_deacyls_DTD"/>
</dbReference>
<evidence type="ECO:0000256" key="3">
    <source>
        <dbReference type="SAM" id="MobiDB-lite"/>
    </source>
</evidence>